<dbReference type="AlphaFoldDB" id="A0A0Q3HU99"/>
<dbReference type="Proteomes" id="UP000008810">
    <property type="component" value="Chromosome 3"/>
</dbReference>
<dbReference type="KEGG" id="bdi:100827080"/>
<dbReference type="STRING" id="15368.A0A0Q3HU99"/>
<evidence type="ECO:0000313" key="1">
    <source>
        <dbReference type="EMBL" id="KQJ97106.1"/>
    </source>
</evidence>
<dbReference type="PANTHER" id="PTHR33872">
    <property type="entry name" value="DNA POLYMERASE EPSILON CATALYTIC SUBUNIT A"/>
    <property type="match status" value="1"/>
</dbReference>
<dbReference type="PANTHER" id="PTHR33872:SF8">
    <property type="match status" value="1"/>
</dbReference>
<name>A0A0Q3HU99_BRADI</name>
<proteinExistence type="predicted"/>
<evidence type="ECO:0000313" key="3">
    <source>
        <dbReference type="Proteomes" id="UP000008810"/>
    </source>
</evidence>
<dbReference type="GeneID" id="100827080"/>
<dbReference type="EMBL" id="CM000882">
    <property type="protein sequence ID" value="KQJ97106.1"/>
    <property type="molecule type" value="Genomic_DNA"/>
</dbReference>
<gene>
    <name evidence="2" type="primary">LOC100827080</name>
    <name evidence="1" type="ORF">BRADI_3g28836v3</name>
</gene>
<dbReference type="ExpressionAtlas" id="A0A0Q3HU99">
    <property type="expression patterns" value="baseline and differential"/>
</dbReference>
<organism evidence="1">
    <name type="scientific">Brachypodium distachyon</name>
    <name type="common">Purple false brome</name>
    <name type="synonym">Trachynia distachya</name>
    <dbReference type="NCBI Taxonomy" id="15368"/>
    <lineage>
        <taxon>Eukaryota</taxon>
        <taxon>Viridiplantae</taxon>
        <taxon>Streptophyta</taxon>
        <taxon>Embryophyta</taxon>
        <taxon>Tracheophyta</taxon>
        <taxon>Spermatophyta</taxon>
        <taxon>Magnoliopsida</taxon>
        <taxon>Liliopsida</taxon>
        <taxon>Poales</taxon>
        <taxon>Poaceae</taxon>
        <taxon>BOP clade</taxon>
        <taxon>Pooideae</taxon>
        <taxon>Stipodae</taxon>
        <taxon>Brachypodieae</taxon>
        <taxon>Brachypodium</taxon>
    </lineage>
</organism>
<sequence length="125" mass="13839">MGSLMAGWSSQVLADDDKVRFMRNRSLTKEDVDAFWRQQKKPDAEIVVVSSPPLIASPPRVERPMPMRVSTLPHALSSPPAMTSVVHGNGDAVASPNKSRNWWTRSSSAFLNESPSQHAERICPE</sequence>
<dbReference type="Gramene" id="KQJ97106">
    <property type="protein sequence ID" value="KQJ97106"/>
    <property type="gene ID" value="BRADI_3g28836v3"/>
</dbReference>
<dbReference type="EnsemblPlants" id="KQJ97106">
    <property type="protein sequence ID" value="KQJ97106"/>
    <property type="gene ID" value="BRADI_3g28836v3"/>
</dbReference>
<accession>A0A0Q3HU99</accession>
<evidence type="ECO:0000313" key="2">
    <source>
        <dbReference type="EnsemblPlants" id="KQJ97106"/>
    </source>
</evidence>
<dbReference type="RefSeq" id="XP_003571883.1">
    <property type="nucleotide sequence ID" value="XM_003571835.4"/>
</dbReference>
<reference evidence="1 2" key="1">
    <citation type="journal article" date="2010" name="Nature">
        <title>Genome sequencing and analysis of the model grass Brachypodium distachyon.</title>
        <authorList>
            <consortium name="International Brachypodium Initiative"/>
        </authorList>
    </citation>
    <scope>NUCLEOTIDE SEQUENCE [LARGE SCALE GENOMIC DNA]</scope>
    <source>
        <strain evidence="1 2">Bd21</strain>
    </source>
</reference>
<protein>
    <submittedName>
        <fullName evidence="1 2">Uncharacterized protein</fullName>
    </submittedName>
</protein>
<keyword evidence="3" id="KW-1185">Reference proteome</keyword>
<reference evidence="2" key="3">
    <citation type="submission" date="2018-08" db="UniProtKB">
        <authorList>
            <consortium name="EnsemblPlants"/>
        </authorList>
    </citation>
    <scope>IDENTIFICATION</scope>
    <source>
        <strain evidence="2">cv. Bd21</strain>
    </source>
</reference>
<reference evidence="1" key="2">
    <citation type="submission" date="2017-06" db="EMBL/GenBank/DDBJ databases">
        <title>WGS assembly of Brachypodium distachyon.</title>
        <authorList>
            <consortium name="The International Brachypodium Initiative"/>
            <person name="Lucas S."/>
            <person name="Harmon-Smith M."/>
            <person name="Lail K."/>
            <person name="Tice H."/>
            <person name="Grimwood J."/>
            <person name="Bruce D."/>
            <person name="Barry K."/>
            <person name="Shu S."/>
            <person name="Lindquist E."/>
            <person name="Wang M."/>
            <person name="Pitluck S."/>
            <person name="Vogel J.P."/>
            <person name="Garvin D.F."/>
            <person name="Mockler T.C."/>
            <person name="Schmutz J."/>
            <person name="Rokhsar D."/>
            <person name="Bevan M.W."/>
        </authorList>
    </citation>
    <scope>NUCLEOTIDE SEQUENCE</scope>
    <source>
        <strain evidence="1">Bd21</strain>
    </source>
</reference>
<dbReference type="OrthoDB" id="1858881at2759"/>